<sequence>MTGWQTHASTTIYANPWLRLREHEVTKPDGSPGRYGVVEMQHPSVFVVAVTDADEVVLVDLFRYTTQTMSTEVPAGGTDGEDPLSAAQRELREEAGLEADDWTELTRMFALNGVCDAPEVVFLARGLREVEGAAHEEEGITGVRRVPWAETMRMVRDREIDDSESLAALLCAAVALGKL</sequence>
<dbReference type="CDD" id="cd24161">
    <property type="entry name" value="NUDIX_ADPRase_Ndx2"/>
    <property type="match status" value="1"/>
</dbReference>
<name>A0ABP5JIR5_9ACTN</name>
<comment type="cofactor">
    <cofactor evidence="1">
        <name>Mg(2+)</name>
        <dbReference type="ChEBI" id="CHEBI:18420"/>
    </cofactor>
</comment>
<keyword evidence="2" id="KW-0378">Hydrolase</keyword>
<dbReference type="PROSITE" id="PS51462">
    <property type="entry name" value="NUDIX"/>
    <property type="match status" value="1"/>
</dbReference>
<evidence type="ECO:0000256" key="2">
    <source>
        <dbReference type="ARBA" id="ARBA00022801"/>
    </source>
</evidence>
<dbReference type="InterPro" id="IPR000086">
    <property type="entry name" value="NUDIX_hydrolase_dom"/>
</dbReference>
<evidence type="ECO:0000313" key="5">
    <source>
        <dbReference type="Proteomes" id="UP001500575"/>
    </source>
</evidence>
<dbReference type="InterPro" id="IPR015797">
    <property type="entry name" value="NUDIX_hydrolase-like_dom_sf"/>
</dbReference>
<organism evidence="4 5">
    <name type="scientific">Nocardioides bigeumensis</name>
    <dbReference type="NCBI Taxonomy" id="433657"/>
    <lineage>
        <taxon>Bacteria</taxon>
        <taxon>Bacillati</taxon>
        <taxon>Actinomycetota</taxon>
        <taxon>Actinomycetes</taxon>
        <taxon>Propionibacteriales</taxon>
        <taxon>Nocardioidaceae</taxon>
        <taxon>Nocardioides</taxon>
    </lineage>
</organism>
<dbReference type="SUPFAM" id="SSF55811">
    <property type="entry name" value="Nudix"/>
    <property type="match status" value="1"/>
</dbReference>
<dbReference type="Proteomes" id="UP001500575">
    <property type="component" value="Unassembled WGS sequence"/>
</dbReference>
<evidence type="ECO:0000256" key="1">
    <source>
        <dbReference type="ARBA" id="ARBA00001946"/>
    </source>
</evidence>
<dbReference type="EMBL" id="BAAAQQ010000002">
    <property type="protein sequence ID" value="GAA2115896.1"/>
    <property type="molecule type" value="Genomic_DNA"/>
</dbReference>
<evidence type="ECO:0000313" key="4">
    <source>
        <dbReference type="EMBL" id="GAA2115896.1"/>
    </source>
</evidence>
<evidence type="ECO:0000259" key="3">
    <source>
        <dbReference type="PROSITE" id="PS51462"/>
    </source>
</evidence>
<protein>
    <recommendedName>
        <fullName evidence="3">Nudix hydrolase domain-containing protein</fullName>
    </recommendedName>
</protein>
<proteinExistence type="predicted"/>
<feature type="domain" description="Nudix hydrolase" evidence="3">
    <location>
        <begin position="40"/>
        <end position="168"/>
    </location>
</feature>
<dbReference type="RefSeq" id="WP_344302099.1">
    <property type="nucleotide sequence ID" value="NZ_BAAAQQ010000002.1"/>
</dbReference>
<gene>
    <name evidence="4" type="ORF">GCM10009843_05690</name>
</gene>
<dbReference type="PANTHER" id="PTHR11839">
    <property type="entry name" value="UDP/ADP-SUGAR PYROPHOSPHATASE"/>
    <property type="match status" value="1"/>
</dbReference>
<dbReference type="PANTHER" id="PTHR11839:SF18">
    <property type="entry name" value="NUDIX HYDROLASE DOMAIN-CONTAINING PROTEIN"/>
    <property type="match status" value="1"/>
</dbReference>
<dbReference type="Gene3D" id="3.90.79.10">
    <property type="entry name" value="Nucleoside Triphosphate Pyrophosphohydrolase"/>
    <property type="match status" value="1"/>
</dbReference>
<comment type="caution">
    <text evidence="4">The sequence shown here is derived from an EMBL/GenBank/DDBJ whole genome shotgun (WGS) entry which is preliminary data.</text>
</comment>
<reference evidence="5" key="1">
    <citation type="journal article" date="2019" name="Int. J. Syst. Evol. Microbiol.">
        <title>The Global Catalogue of Microorganisms (GCM) 10K type strain sequencing project: providing services to taxonomists for standard genome sequencing and annotation.</title>
        <authorList>
            <consortium name="The Broad Institute Genomics Platform"/>
            <consortium name="The Broad Institute Genome Sequencing Center for Infectious Disease"/>
            <person name="Wu L."/>
            <person name="Ma J."/>
        </authorList>
    </citation>
    <scope>NUCLEOTIDE SEQUENCE [LARGE SCALE GENOMIC DNA]</scope>
    <source>
        <strain evidence="5">JCM 16021</strain>
    </source>
</reference>
<accession>A0ABP5JIR5</accession>
<keyword evidence="5" id="KW-1185">Reference proteome</keyword>
<dbReference type="Pfam" id="PF00293">
    <property type="entry name" value="NUDIX"/>
    <property type="match status" value="1"/>
</dbReference>